<feature type="compositionally biased region" description="Basic residues" evidence="1">
    <location>
        <begin position="371"/>
        <end position="381"/>
    </location>
</feature>
<feature type="compositionally biased region" description="Acidic residues" evidence="1">
    <location>
        <begin position="434"/>
        <end position="444"/>
    </location>
</feature>
<feature type="compositionally biased region" description="Low complexity" evidence="1">
    <location>
        <begin position="282"/>
        <end position="292"/>
    </location>
</feature>
<dbReference type="Gene3D" id="2.60.200.20">
    <property type="match status" value="1"/>
</dbReference>
<dbReference type="EMBL" id="JAHDYR010000003">
    <property type="protein sequence ID" value="KAG9397314.1"/>
    <property type="molecule type" value="Genomic_DNA"/>
</dbReference>
<dbReference type="InterPro" id="IPR000253">
    <property type="entry name" value="FHA_dom"/>
</dbReference>
<feature type="region of interest" description="Disordered" evidence="1">
    <location>
        <begin position="254"/>
        <end position="293"/>
    </location>
</feature>
<reference evidence="3" key="1">
    <citation type="submission" date="2021-05" db="EMBL/GenBank/DDBJ databases">
        <title>A free-living protist that lacks canonical eukaryotic 1 DNA replication and segregation systems.</title>
        <authorList>
            <person name="Salas-Leiva D.E."/>
            <person name="Tromer E.C."/>
            <person name="Curtis B.A."/>
            <person name="Jerlstrom-Hultqvist J."/>
            <person name="Kolisko M."/>
            <person name="Yi Z."/>
            <person name="Salas-Leiva J.S."/>
            <person name="Gallot-Lavallee L."/>
            <person name="Kops G.J.P.L."/>
            <person name="Archibald J.M."/>
            <person name="Simpson A.G.B."/>
            <person name="Roger A.J."/>
        </authorList>
    </citation>
    <scope>NUCLEOTIDE SEQUENCE</scope>
    <source>
        <strain evidence="3">BICM</strain>
    </source>
</reference>
<feature type="region of interest" description="Disordered" evidence="1">
    <location>
        <begin position="174"/>
        <end position="204"/>
    </location>
</feature>
<dbReference type="Proteomes" id="UP000717585">
    <property type="component" value="Unassembled WGS sequence"/>
</dbReference>
<dbReference type="CDD" id="cd00060">
    <property type="entry name" value="FHA"/>
    <property type="match status" value="1"/>
</dbReference>
<proteinExistence type="predicted"/>
<evidence type="ECO:0000313" key="4">
    <source>
        <dbReference type="Proteomes" id="UP000717585"/>
    </source>
</evidence>
<evidence type="ECO:0000256" key="1">
    <source>
        <dbReference type="SAM" id="MobiDB-lite"/>
    </source>
</evidence>
<evidence type="ECO:0000259" key="2">
    <source>
        <dbReference type="PROSITE" id="PS50006"/>
    </source>
</evidence>
<dbReference type="AlphaFoldDB" id="A0A8J6E284"/>
<gene>
    <name evidence="3" type="ORF">J8273_1229</name>
</gene>
<evidence type="ECO:0000313" key="3">
    <source>
        <dbReference type="EMBL" id="KAG9397314.1"/>
    </source>
</evidence>
<dbReference type="SUPFAM" id="SSF49879">
    <property type="entry name" value="SMAD/FHA domain"/>
    <property type="match status" value="1"/>
</dbReference>
<organism evidence="3 4">
    <name type="scientific">Carpediemonas membranifera</name>
    <dbReference type="NCBI Taxonomy" id="201153"/>
    <lineage>
        <taxon>Eukaryota</taxon>
        <taxon>Metamonada</taxon>
        <taxon>Carpediemonas-like organisms</taxon>
        <taxon>Carpediemonas</taxon>
    </lineage>
</organism>
<dbReference type="Pfam" id="PF00498">
    <property type="entry name" value="FHA"/>
    <property type="match status" value="1"/>
</dbReference>
<feature type="domain" description="FHA" evidence="2">
    <location>
        <begin position="40"/>
        <end position="92"/>
    </location>
</feature>
<keyword evidence="4" id="KW-1185">Reference proteome</keyword>
<name>A0A8J6E284_9EUKA</name>
<dbReference type="PROSITE" id="PS50006">
    <property type="entry name" value="FHA_DOMAIN"/>
    <property type="match status" value="1"/>
</dbReference>
<sequence length="491" mass="54430">MSEHLDQNVEIAAEPYGWLILKDAAGNVTKERFKIVLKEATIGRSSSCHLIIDSKKVANYHCSLFFDDLTNLFSIKNVTEDNFNVVCDGTQLPPGETMPLSKHLIVGDISFLLHPSPNFLPAHSQEEAESIVIEGTPAVIHRNEEAVELLVSPPGSVFDRFVTTPMRGLKRLLTPKAATPESRGHLSTPKSAKPSARKEEVTPISGAFFKKSSARRSKLARPSLMRRVDPIEEEDVDMEPVEEAPVEKTPLARTPEMKTPRSSARLSRLARVEPEEEEMESAEQAGAATESYSESEAEAEFVCPYTRAQLQTIKVVALRRAFSDASVATPDIHKKVLIDRIIAGDIPGVKFPELDPEEEAKEEEKPVARATKAKKTPKARKPKEAPKSTRRSARVQPTEKEEAPAKVKTPKAKAAAMSHTPRRSAHTKAPEPESSSESEDETEETLPYTMEELKALKWLELRSVCKQHGITARNKDQYLALALPRCKDGKQ</sequence>
<comment type="caution">
    <text evidence="3">The sequence shown here is derived from an EMBL/GenBank/DDBJ whole genome shotgun (WGS) entry which is preliminary data.</text>
</comment>
<protein>
    <submittedName>
        <fullName evidence="3">FHA domain</fullName>
    </submittedName>
</protein>
<accession>A0A8J6E284</accession>
<dbReference type="InterPro" id="IPR008984">
    <property type="entry name" value="SMAD_FHA_dom_sf"/>
</dbReference>
<feature type="region of interest" description="Disordered" evidence="1">
    <location>
        <begin position="348"/>
        <end position="448"/>
    </location>
</feature>